<proteinExistence type="predicted"/>
<dbReference type="EMBL" id="UOFO01000007">
    <property type="protein sequence ID" value="VAW83471.1"/>
    <property type="molecule type" value="Genomic_DNA"/>
</dbReference>
<evidence type="ECO:0000313" key="1">
    <source>
        <dbReference type="EMBL" id="VAW83471.1"/>
    </source>
</evidence>
<name>A0A3B0YVN8_9ZZZZ</name>
<protein>
    <submittedName>
        <fullName evidence="1">Uncharacterized protein</fullName>
    </submittedName>
</protein>
<dbReference type="AlphaFoldDB" id="A0A3B0YVN8"/>
<organism evidence="1">
    <name type="scientific">hydrothermal vent metagenome</name>
    <dbReference type="NCBI Taxonomy" id="652676"/>
    <lineage>
        <taxon>unclassified sequences</taxon>
        <taxon>metagenomes</taxon>
        <taxon>ecological metagenomes</taxon>
    </lineage>
</organism>
<gene>
    <name evidence="1" type="ORF">MNBD_GAMMA16-312</name>
</gene>
<reference evidence="1" key="1">
    <citation type="submission" date="2018-06" db="EMBL/GenBank/DDBJ databases">
        <authorList>
            <person name="Zhirakovskaya E."/>
        </authorList>
    </citation>
    <scope>NUCLEOTIDE SEQUENCE</scope>
</reference>
<accession>A0A3B0YVN8</accession>
<sequence length="39" mass="4426">MTDNNIIPLNKPEAKDQAAMLVFYDFPADCGNLYEPPIR</sequence>